<dbReference type="InterPro" id="IPR020449">
    <property type="entry name" value="Tscrpt_reg_AraC-type_HTH"/>
</dbReference>
<keyword evidence="2" id="KW-0238">DNA-binding</keyword>
<organism evidence="5 6">
    <name type="scientific">Agathobacter ruminis</name>
    <dbReference type="NCBI Taxonomy" id="1712665"/>
    <lineage>
        <taxon>Bacteria</taxon>
        <taxon>Bacillati</taxon>
        <taxon>Bacillota</taxon>
        <taxon>Clostridia</taxon>
        <taxon>Lachnospirales</taxon>
        <taxon>Lachnospiraceae</taxon>
        <taxon>Agathobacter</taxon>
    </lineage>
</organism>
<evidence type="ECO:0000256" key="3">
    <source>
        <dbReference type="ARBA" id="ARBA00023163"/>
    </source>
</evidence>
<accession>A0A2G3E1R9</accession>
<dbReference type="RefSeq" id="WP_099386511.1">
    <property type="nucleotide sequence ID" value="NZ_JANSWH010000039.1"/>
</dbReference>
<name>A0A2G3E1R9_9FIRM</name>
<protein>
    <submittedName>
        <fullName evidence="5">AraC family transcriptional regulator</fullName>
    </submittedName>
</protein>
<dbReference type="Gene3D" id="2.60.120.10">
    <property type="entry name" value="Jelly Rolls"/>
    <property type="match status" value="1"/>
</dbReference>
<dbReference type="InterPro" id="IPR011051">
    <property type="entry name" value="RmlC_Cupin_sf"/>
</dbReference>
<evidence type="ECO:0000313" key="5">
    <source>
        <dbReference type="EMBL" id="PHU37237.1"/>
    </source>
</evidence>
<dbReference type="Pfam" id="PF12833">
    <property type="entry name" value="HTH_18"/>
    <property type="match status" value="1"/>
</dbReference>
<dbReference type="InterPro" id="IPR003313">
    <property type="entry name" value="AraC-bd"/>
</dbReference>
<keyword evidence="6" id="KW-1185">Reference proteome</keyword>
<evidence type="ECO:0000259" key="4">
    <source>
        <dbReference type="PROSITE" id="PS01124"/>
    </source>
</evidence>
<gene>
    <name evidence="5" type="ORF">CSX02_09545</name>
</gene>
<dbReference type="SUPFAM" id="SSF51182">
    <property type="entry name" value="RmlC-like cupins"/>
    <property type="match status" value="1"/>
</dbReference>
<dbReference type="PANTHER" id="PTHR43280:SF2">
    <property type="entry name" value="HTH-TYPE TRANSCRIPTIONAL REGULATOR EXSA"/>
    <property type="match status" value="1"/>
</dbReference>
<dbReference type="EMBL" id="PDYG01000074">
    <property type="protein sequence ID" value="PHU37237.1"/>
    <property type="molecule type" value="Genomic_DNA"/>
</dbReference>
<reference evidence="5 6" key="2">
    <citation type="submission" date="2017-10" db="EMBL/GenBank/DDBJ databases">
        <authorList>
            <person name="Banno H."/>
            <person name="Chua N.-H."/>
        </authorList>
    </citation>
    <scope>NUCLEOTIDE SEQUENCE [LARGE SCALE GENOMIC DNA]</scope>
    <source>
        <strain evidence="5 6">JK623</strain>
    </source>
</reference>
<proteinExistence type="predicted"/>
<dbReference type="InterPro" id="IPR009057">
    <property type="entry name" value="Homeodomain-like_sf"/>
</dbReference>
<sequence length="350" mass="41509">MNIQDLRLKIYEYNEEEKFYKEQYLARQSGKIHQFINHCDIDDVIKRHLLLPEVKETVPGKYLDSFFFDLTDNASIVVQKHNRYSPDLLHTHTFFELVYVYDGNCTQEISGQTIRMQSGDICIVPPGIEHKISVFDDSIIFNIMLRRDTLHSMFYVFLNTPNLLSSFFLNNIYAGRANDYILFHSGSDIFLRDSFIHMYCESLNHQKYFYQCITNTLLLDFYLIVRNYGDSVEMPYFRNRSDVQRYALLQYLQDNYRDITLAELADKFHYTSEYTSRLIKELTGKTYTEILRTIRIERSQDLLENTTMTVANIAEATGYDSPEHYIRQFKKHTGMTPSAFRKQSALRRIR</sequence>
<keyword evidence="1" id="KW-0805">Transcription regulation</keyword>
<dbReference type="SUPFAM" id="SSF46689">
    <property type="entry name" value="Homeodomain-like"/>
    <property type="match status" value="1"/>
</dbReference>
<dbReference type="GO" id="GO:0003700">
    <property type="term" value="F:DNA-binding transcription factor activity"/>
    <property type="evidence" value="ECO:0007669"/>
    <property type="project" value="InterPro"/>
</dbReference>
<dbReference type="Pfam" id="PF02311">
    <property type="entry name" value="AraC_binding"/>
    <property type="match status" value="1"/>
</dbReference>
<dbReference type="PRINTS" id="PR00032">
    <property type="entry name" value="HTHARAC"/>
</dbReference>
<dbReference type="AlphaFoldDB" id="A0A2G3E1R9"/>
<comment type="caution">
    <text evidence="5">The sequence shown here is derived from an EMBL/GenBank/DDBJ whole genome shotgun (WGS) entry which is preliminary data.</text>
</comment>
<dbReference type="SMART" id="SM00342">
    <property type="entry name" value="HTH_ARAC"/>
    <property type="match status" value="1"/>
</dbReference>
<dbReference type="InterPro" id="IPR018062">
    <property type="entry name" value="HTH_AraC-typ_CS"/>
</dbReference>
<feature type="domain" description="HTH araC/xylS-type" evidence="4">
    <location>
        <begin position="246"/>
        <end position="343"/>
    </location>
</feature>
<reference evidence="5 6" key="1">
    <citation type="submission" date="2017-10" db="EMBL/GenBank/DDBJ databases">
        <title>Resolving the taxonomy of Roseburia spp., Eubacterium rectale and Agathobacter spp. through phylogenomic analysis.</title>
        <authorList>
            <person name="Sheridan P.O."/>
            <person name="Walker A.W."/>
            <person name="Duncan S.H."/>
            <person name="Scott K.P."/>
            <person name="Toole P.W.O."/>
            <person name="Luis P."/>
            <person name="Flint H.J."/>
        </authorList>
    </citation>
    <scope>NUCLEOTIDE SEQUENCE [LARGE SCALE GENOMIC DNA]</scope>
    <source>
        <strain evidence="5 6">JK623</strain>
    </source>
</reference>
<dbReference type="PROSITE" id="PS01124">
    <property type="entry name" value="HTH_ARAC_FAMILY_2"/>
    <property type="match status" value="1"/>
</dbReference>
<dbReference type="InterPro" id="IPR014710">
    <property type="entry name" value="RmlC-like_jellyroll"/>
</dbReference>
<dbReference type="Gene3D" id="1.10.10.60">
    <property type="entry name" value="Homeodomain-like"/>
    <property type="match status" value="2"/>
</dbReference>
<dbReference type="PROSITE" id="PS00041">
    <property type="entry name" value="HTH_ARAC_FAMILY_1"/>
    <property type="match status" value="1"/>
</dbReference>
<dbReference type="PANTHER" id="PTHR43280">
    <property type="entry name" value="ARAC-FAMILY TRANSCRIPTIONAL REGULATOR"/>
    <property type="match status" value="1"/>
</dbReference>
<dbReference type="InterPro" id="IPR018060">
    <property type="entry name" value="HTH_AraC"/>
</dbReference>
<keyword evidence="3" id="KW-0804">Transcription</keyword>
<dbReference type="GO" id="GO:0043565">
    <property type="term" value="F:sequence-specific DNA binding"/>
    <property type="evidence" value="ECO:0007669"/>
    <property type="project" value="InterPro"/>
</dbReference>
<dbReference type="Proteomes" id="UP000224563">
    <property type="component" value="Unassembled WGS sequence"/>
</dbReference>
<evidence type="ECO:0000313" key="6">
    <source>
        <dbReference type="Proteomes" id="UP000224563"/>
    </source>
</evidence>
<evidence type="ECO:0000256" key="1">
    <source>
        <dbReference type="ARBA" id="ARBA00023015"/>
    </source>
</evidence>
<evidence type="ECO:0000256" key="2">
    <source>
        <dbReference type="ARBA" id="ARBA00023125"/>
    </source>
</evidence>